<evidence type="ECO:0000256" key="4">
    <source>
        <dbReference type="ARBA" id="ARBA00022982"/>
    </source>
</evidence>
<feature type="domain" description="BFD-like [2Fe-2S]-binding" evidence="10">
    <location>
        <begin position="2"/>
        <end position="50"/>
    </location>
</feature>
<organism evidence="11 12">
    <name type="scientific">Saccharobesus litoralis</name>
    <dbReference type="NCBI Taxonomy" id="2172099"/>
    <lineage>
        <taxon>Bacteria</taxon>
        <taxon>Pseudomonadati</taxon>
        <taxon>Pseudomonadota</taxon>
        <taxon>Gammaproteobacteria</taxon>
        <taxon>Alteromonadales</taxon>
        <taxon>Alteromonadaceae</taxon>
        <taxon>Saccharobesus</taxon>
    </lineage>
</organism>
<reference evidence="11 12" key="1">
    <citation type="submission" date="2018-01" db="EMBL/GenBank/DDBJ databases">
        <title>Genome sequence of a Cantenovulum-like bacteria.</title>
        <authorList>
            <person name="Tan W.R."/>
            <person name="Lau N.-S."/>
            <person name="Go F."/>
            <person name="Amirul A.-A.A."/>
        </authorList>
    </citation>
    <scope>NUCLEOTIDE SEQUENCE [LARGE SCALE GENOMIC DNA]</scope>
    <source>
        <strain evidence="11 12">CCB-QB4</strain>
    </source>
</reference>
<evidence type="ECO:0000313" key="11">
    <source>
        <dbReference type="EMBL" id="AWB67546.1"/>
    </source>
</evidence>
<keyword evidence="12" id="KW-1185">Reference proteome</keyword>
<gene>
    <name evidence="11" type="ORF">C2869_14350</name>
</gene>
<keyword evidence="5" id="KW-0408">Iron</keyword>
<dbReference type="PANTHER" id="PTHR37424:SF1">
    <property type="entry name" value="BACTERIOFERRITIN-ASSOCIATED FERREDOXIN"/>
    <property type="match status" value="1"/>
</dbReference>
<evidence type="ECO:0000259" key="10">
    <source>
        <dbReference type="Pfam" id="PF04324"/>
    </source>
</evidence>
<keyword evidence="6" id="KW-0411">Iron-sulfur</keyword>
<keyword evidence="4" id="KW-0249">Electron transport</keyword>
<dbReference type="EMBL" id="CP026604">
    <property type="protein sequence ID" value="AWB67546.1"/>
    <property type="molecule type" value="Genomic_DNA"/>
</dbReference>
<evidence type="ECO:0000256" key="5">
    <source>
        <dbReference type="ARBA" id="ARBA00023004"/>
    </source>
</evidence>
<dbReference type="Gene3D" id="1.10.10.1100">
    <property type="entry name" value="BFD-like [2Fe-2S]-binding domain"/>
    <property type="match status" value="1"/>
</dbReference>
<comment type="similarity">
    <text evidence="9">Belongs to the Bfd family.</text>
</comment>
<dbReference type="Proteomes" id="UP000244441">
    <property type="component" value="Chromosome"/>
</dbReference>
<evidence type="ECO:0000256" key="9">
    <source>
        <dbReference type="ARBA" id="ARBA00046332"/>
    </source>
</evidence>
<dbReference type="InterPro" id="IPR052371">
    <property type="entry name" value="BFD-associated_ferredoxin"/>
</dbReference>
<evidence type="ECO:0000256" key="7">
    <source>
        <dbReference type="ARBA" id="ARBA00034078"/>
    </source>
</evidence>
<dbReference type="Pfam" id="PF04324">
    <property type="entry name" value="Fer2_BFD"/>
    <property type="match status" value="1"/>
</dbReference>
<dbReference type="InterPro" id="IPR041854">
    <property type="entry name" value="BFD-like_2Fe2S-bd_dom_sf"/>
</dbReference>
<evidence type="ECO:0000313" key="12">
    <source>
        <dbReference type="Proteomes" id="UP000244441"/>
    </source>
</evidence>
<keyword evidence="3" id="KW-0479">Metal-binding</keyword>
<dbReference type="OrthoDB" id="9815350at2"/>
<dbReference type="InterPro" id="IPR007419">
    <property type="entry name" value="BFD-like_2Fe2S-bd_dom"/>
</dbReference>
<dbReference type="AlphaFoldDB" id="A0A2S0VTK0"/>
<keyword evidence="1" id="KW-0813">Transport</keyword>
<evidence type="ECO:0000256" key="8">
    <source>
        <dbReference type="ARBA" id="ARBA00039386"/>
    </source>
</evidence>
<keyword evidence="2" id="KW-0001">2Fe-2S</keyword>
<evidence type="ECO:0000256" key="6">
    <source>
        <dbReference type="ARBA" id="ARBA00023014"/>
    </source>
</evidence>
<evidence type="ECO:0000256" key="1">
    <source>
        <dbReference type="ARBA" id="ARBA00022448"/>
    </source>
</evidence>
<dbReference type="KEGG" id="cate:C2869_14350"/>
<name>A0A2S0VTK0_9ALTE</name>
<comment type="cofactor">
    <cofactor evidence="7">
        <name>[2Fe-2S] cluster</name>
        <dbReference type="ChEBI" id="CHEBI:190135"/>
    </cofactor>
</comment>
<accession>A0A2S0VTK0</accession>
<sequence length="65" mass="7135">MYVCLCHGITDKQIRQAVKGGCGNLCDLRCKTSVGSDCGRCSKIAKQIIKQEIEQEQTVIATFDV</sequence>
<proteinExistence type="inferred from homology"/>
<dbReference type="PANTHER" id="PTHR37424">
    <property type="entry name" value="BACTERIOFERRITIN-ASSOCIATED FERREDOXIN"/>
    <property type="match status" value="1"/>
</dbReference>
<protein>
    <recommendedName>
        <fullName evidence="8">Bacterioferritin-associated ferredoxin</fullName>
    </recommendedName>
</protein>
<dbReference type="RefSeq" id="WP_108603592.1">
    <property type="nucleotide sequence ID" value="NZ_CP026604.1"/>
</dbReference>
<dbReference type="GO" id="GO:0046872">
    <property type="term" value="F:metal ion binding"/>
    <property type="evidence" value="ECO:0007669"/>
    <property type="project" value="UniProtKB-KW"/>
</dbReference>
<evidence type="ECO:0000256" key="2">
    <source>
        <dbReference type="ARBA" id="ARBA00022714"/>
    </source>
</evidence>
<evidence type="ECO:0000256" key="3">
    <source>
        <dbReference type="ARBA" id="ARBA00022723"/>
    </source>
</evidence>
<dbReference type="GO" id="GO:0051537">
    <property type="term" value="F:2 iron, 2 sulfur cluster binding"/>
    <property type="evidence" value="ECO:0007669"/>
    <property type="project" value="UniProtKB-KW"/>
</dbReference>